<organism evidence="1 2">
    <name type="scientific">Caenorhabditis nigoni</name>
    <dbReference type="NCBI Taxonomy" id="1611254"/>
    <lineage>
        <taxon>Eukaryota</taxon>
        <taxon>Metazoa</taxon>
        <taxon>Ecdysozoa</taxon>
        <taxon>Nematoda</taxon>
        <taxon>Chromadorea</taxon>
        <taxon>Rhabditida</taxon>
        <taxon>Rhabditina</taxon>
        <taxon>Rhabditomorpha</taxon>
        <taxon>Rhabditoidea</taxon>
        <taxon>Rhabditidae</taxon>
        <taxon>Peloderinae</taxon>
        <taxon>Caenorhabditis</taxon>
    </lineage>
</organism>
<evidence type="ECO:0000313" key="2">
    <source>
        <dbReference type="Proteomes" id="UP000230233"/>
    </source>
</evidence>
<dbReference type="AlphaFoldDB" id="A0A2G5SVD2"/>
<dbReference type="Proteomes" id="UP000230233">
    <property type="component" value="Chromosome X"/>
</dbReference>
<keyword evidence="2" id="KW-1185">Reference proteome</keyword>
<gene>
    <name evidence="1" type="primary">Cnig_chr_X.g24759</name>
    <name evidence="1" type="ORF">B9Z55_024759</name>
</gene>
<comment type="caution">
    <text evidence="1">The sequence shown here is derived from an EMBL/GenBank/DDBJ whole genome shotgun (WGS) entry which is preliminary data.</text>
</comment>
<dbReference type="Pfam" id="PF12078">
    <property type="entry name" value="DUF3557"/>
    <property type="match status" value="1"/>
</dbReference>
<proteinExistence type="predicted"/>
<evidence type="ECO:0008006" key="3">
    <source>
        <dbReference type="Google" id="ProtNLM"/>
    </source>
</evidence>
<dbReference type="InterPro" id="IPR021942">
    <property type="entry name" value="DUF3557"/>
</dbReference>
<dbReference type="EMBL" id="PDUG01000006">
    <property type="protein sequence ID" value="PIC19094.1"/>
    <property type="molecule type" value="Genomic_DNA"/>
</dbReference>
<protein>
    <recommendedName>
        <fullName evidence="3">F-box domain-containing protein</fullName>
    </recommendedName>
</protein>
<evidence type="ECO:0000313" key="1">
    <source>
        <dbReference type="EMBL" id="PIC19094.1"/>
    </source>
</evidence>
<dbReference type="PANTHER" id="PTHR31379:SF1">
    <property type="entry name" value="F-BOX C PROTEIN-RELATED"/>
    <property type="match status" value="1"/>
</dbReference>
<dbReference type="PANTHER" id="PTHR31379">
    <property type="entry name" value="F-BOX C PROTEIN-RELATED-RELATED"/>
    <property type="match status" value="1"/>
</dbReference>
<dbReference type="OrthoDB" id="5889481at2759"/>
<accession>A0A2G5SVD2</accession>
<name>A0A2G5SVD2_9PELO</name>
<reference evidence="2" key="1">
    <citation type="submission" date="2017-10" db="EMBL/GenBank/DDBJ databases">
        <title>Rapid genome shrinkage in a self-fertile nematode reveals novel sperm competition proteins.</title>
        <authorList>
            <person name="Yin D."/>
            <person name="Schwarz E.M."/>
            <person name="Thomas C.G."/>
            <person name="Felde R.L."/>
            <person name="Korf I.F."/>
            <person name="Cutter A.D."/>
            <person name="Schartner C.M."/>
            <person name="Ralston E.J."/>
            <person name="Meyer B.J."/>
            <person name="Haag E.S."/>
        </authorList>
    </citation>
    <scope>NUCLEOTIDE SEQUENCE [LARGE SCALE GENOMIC DNA]</scope>
    <source>
        <strain evidence="2">JU1422</strain>
    </source>
</reference>
<sequence length="427" mass="49793">MLPTTQPPETKCKAMLFELLKTVIEYMEPNKRFELARRCPLLRQAEKATPLRIKTLKFGLNKVDVDNTRYQIGLHREANEGRSDLEWDDDYRDVDKDGFPVRMPGMAVLPGDLSLNSSNQKLKKYIRQDAYERNNEKKKDLEWDLGSRSLELQMQDISQEECNKKTNIIKTSLIAFECLKNNTPLPYETFAKFTIRNSTGQTVHRFEYDKPLFHMVKYLTTCFFEGRKHPIIVNNLSTDALLHQPIRLPPGVRFHVNNWNATSHFASVYAALKPVLTESSVPFKKLELALLPYMSDELNHPVIQSAQRLIIKPVKMEDPSNIMWYLLKFPNPVIGIYANKAQLRMNHIDQWVDHRKRNGWGIGKRLEVYYVEDWIRDIVYDDIYGRSEKDGNRRAFINIPGGRIVFKIGQTIGKRRLFCILADCVQE</sequence>